<dbReference type="FunFam" id="3.40.190.10:FF:000005">
    <property type="entry name" value="Porphobilinogen deaminase"/>
    <property type="match status" value="1"/>
</dbReference>
<dbReference type="RefSeq" id="WP_013176747.1">
    <property type="nucleotide sequence ID" value="NC_014221.1"/>
</dbReference>
<feature type="domain" description="Porphobilinogen deaminase N-terminal" evidence="8">
    <location>
        <begin position="20"/>
        <end position="234"/>
    </location>
</feature>
<protein>
    <recommendedName>
        <fullName evidence="7">Porphobilinogen deaminase</fullName>
        <shortName evidence="7">PBG</shortName>
        <ecNumber evidence="7">2.5.1.61</ecNumber>
    </recommendedName>
    <alternativeName>
        <fullName evidence="7">Hydroxymethylbilane synthase</fullName>
        <shortName evidence="7">HMBS</shortName>
    </alternativeName>
    <alternativeName>
        <fullName evidence="7">Pre-uroporphyrinogen synthase</fullName>
    </alternativeName>
</protein>
<organism evidence="10 11">
    <name type="scientific">Truepera radiovictrix (strain DSM 17093 / CIP 108686 / LMG 22925 / RQ-24)</name>
    <dbReference type="NCBI Taxonomy" id="649638"/>
    <lineage>
        <taxon>Bacteria</taxon>
        <taxon>Thermotogati</taxon>
        <taxon>Deinococcota</taxon>
        <taxon>Deinococci</taxon>
        <taxon>Trueperales</taxon>
        <taxon>Trueperaceae</taxon>
        <taxon>Truepera</taxon>
    </lineage>
</organism>
<comment type="function">
    <text evidence="1 7">Tetrapolymerization of the monopyrrole PBG into the hydroxymethylbilane pre-uroporphyrinogen in several discrete steps.</text>
</comment>
<comment type="pathway">
    <text evidence="7">Porphyrin-containing compound metabolism; protoporphyrin-IX biosynthesis; coproporphyrinogen-III from 5-aminolevulinate: step 2/4.</text>
</comment>
<evidence type="ECO:0000313" key="10">
    <source>
        <dbReference type="EMBL" id="ADI13367.1"/>
    </source>
</evidence>
<comment type="subunit">
    <text evidence="3 7">Monomer.</text>
</comment>
<dbReference type="GO" id="GO:0005737">
    <property type="term" value="C:cytoplasm"/>
    <property type="evidence" value="ECO:0007669"/>
    <property type="project" value="UniProtKB-UniRule"/>
</dbReference>
<evidence type="ECO:0000256" key="7">
    <source>
        <dbReference type="HAMAP-Rule" id="MF_00260"/>
    </source>
</evidence>
<name>D7CY07_TRURR</name>
<dbReference type="PANTHER" id="PTHR11557">
    <property type="entry name" value="PORPHOBILINOGEN DEAMINASE"/>
    <property type="match status" value="1"/>
</dbReference>
<accession>D7CY07</accession>
<dbReference type="UniPathway" id="UPA00251">
    <property type="reaction ID" value="UER00319"/>
</dbReference>
<dbReference type="eggNOG" id="COG0181">
    <property type="taxonomic scope" value="Bacteria"/>
</dbReference>
<gene>
    <name evidence="7" type="primary">hemC</name>
    <name evidence="10" type="ordered locus">Trad_0227</name>
</gene>
<keyword evidence="4 7" id="KW-0808">Transferase</keyword>
<evidence type="ECO:0000256" key="5">
    <source>
        <dbReference type="ARBA" id="ARBA00023244"/>
    </source>
</evidence>
<dbReference type="SUPFAM" id="SSF54782">
    <property type="entry name" value="Porphobilinogen deaminase (hydroxymethylbilane synthase), C-terminal domain"/>
    <property type="match status" value="1"/>
</dbReference>
<evidence type="ECO:0000259" key="8">
    <source>
        <dbReference type="Pfam" id="PF01379"/>
    </source>
</evidence>
<comment type="catalytic activity">
    <reaction evidence="6 7">
        <text>4 porphobilinogen + H2O = hydroxymethylbilane + 4 NH4(+)</text>
        <dbReference type="Rhea" id="RHEA:13185"/>
        <dbReference type="ChEBI" id="CHEBI:15377"/>
        <dbReference type="ChEBI" id="CHEBI:28938"/>
        <dbReference type="ChEBI" id="CHEBI:57845"/>
        <dbReference type="ChEBI" id="CHEBI:58126"/>
        <dbReference type="EC" id="2.5.1.61"/>
    </reaction>
</comment>
<reference evidence="10 11" key="2">
    <citation type="journal article" date="2011" name="Stand. Genomic Sci.">
        <title>Complete genome sequence of Truepera radiovictrix type strain (RQ-24).</title>
        <authorList>
            <person name="Ivanova N."/>
            <person name="Rohde C."/>
            <person name="Munk C."/>
            <person name="Nolan M."/>
            <person name="Lucas S."/>
            <person name="Del Rio T.G."/>
            <person name="Tice H."/>
            <person name="Deshpande S."/>
            <person name="Cheng J.F."/>
            <person name="Tapia R."/>
            <person name="Han C."/>
            <person name="Goodwin L."/>
            <person name="Pitluck S."/>
            <person name="Liolios K."/>
            <person name="Mavromatis K."/>
            <person name="Mikhailova N."/>
            <person name="Pati A."/>
            <person name="Chen A."/>
            <person name="Palaniappan K."/>
            <person name="Land M."/>
            <person name="Hauser L."/>
            <person name="Chang Y.J."/>
            <person name="Jeffries C.D."/>
            <person name="Brambilla E."/>
            <person name="Rohde M."/>
            <person name="Goker M."/>
            <person name="Tindall B.J."/>
            <person name="Woyke T."/>
            <person name="Bristow J."/>
            <person name="Eisen J.A."/>
            <person name="Markowitz V."/>
            <person name="Hugenholtz P."/>
            <person name="Kyrpides N.C."/>
            <person name="Klenk H.P."/>
            <person name="Lapidus A."/>
        </authorList>
    </citation>
    <scope>NUCLEOTIDE SEQUENCE [LARGE SCALE GENOMIC DNA]</scope>
    <source>
        <strain evidence="11">DSM 17093 / CIP 108686 / LMG 22925 / RQ-24</strain>
    </source>
</reference>
<dbReference type="Pfam" id="PF03900">
    <property type="entry name" value="Porphobil_deamC"/>
    <property type="match status" value="1"/>
</dbReference>
<dbReference type="AlphaFoldDB" id="D7CY07"/>
<keyword evidence="11" id="KW-1185">Reference proteome</keyword>
<keyword evidence="5 7" id="KW-0627">Porphyrin biosynthesis</keyword>
<comment type="miscellaneous">
    <text evidence="7">The porphobilinogen subunits are added to the dipyrromethane group.</text>
</comment>
<comment type="cofactor">
    <cofactor evidence="7">
        <name>dipyrromethane</name>
        <dbReference type="ChEBI" id="CHEBI:60342"/>
    </cofactor>
    <text evidence="7">Binds 1 dipyrromethane group covalently.</text>
</comment>
<proteinExistence type="inferred from homology"/>
<dbReference type="PRINTS" id="PR00151">
    <property type="entry name" value="PORPHBDMNASE"/>
</dbReference>
<dbReference type="PANTHER" id="PTHR11557:SF0">
    <property type="entry name" value="PORPHOBILINOGEN DEAMINASE"/>
    <property type="match status" value="1"/>
</dbReference>
<evidence type="ECO:0000256" key="3">
    <source>
        <dbReference type="ARBA" id="ARBA00011245"/>
    </source>
</evidence>
<dbReference type="InterPro" id="IPR000860">
    <property type="entry name" value="HemC"/>
</dbReference>
<feature type="modified residue" description="S-(dipyrrolylmethanemethyl)cysteine" evidence="7">
    <location>
        <position position="263"/>
    </location>
</feature>
<dbReference type="SUPFAM" id="SSF53850">
    <property type="entry name" value="Periplasmic binding protein-like II"/>
    <property type="match status" value="1"/>
</dbReference>
<dbReference type="HOGENOM" id="CLU_019704_1_0_0"/>
<reference evidence="11" key="1">
    <citation type="submission" date="2010-05" db="EMBL/GenBank/DDBJ databases">
        <title>The complete genome of Truepera radiovictris DSM 17093.</title>
        <authorList>
            <consortium name="US DOE Joint Genome Institute (JGI-PGF)"/>
            <person name="Lucas S."/>
            <person name="Copeland A."/>
            <person name="Lapidus A."/>
            <person name="Glavina del Rio T."/>
            <person name="Dalin E."/>
            <person name="Tice H."/>
            <person name="Bruce D."/>
            <person name="Goodwin L."/>
            <person name="Pitluck S."/>
            <person name="Kyrpides N."/>
            <person name="Mavromatis K."/>
            <person name="Ovchinnikova G."/>
            <person name="Munk A.C."/>
            <person name="Detter J.C."/>
            <person name="Han C."/>
            <person name="Tapia R."/>
            <person name="Land M."/>
            <person name="Hauser L."/>
            <person name="Markowitz V."/>
            <person name="Cheng J.-F."/>
            <person name="Hugenholtz P."/>
            <person name="Woyke T."/>
            <person name="Wu D."/>
            <person name="Tindall B."/>
            <person name="Pomrenke H.G."/>
            <person name="Brambilla E."/>
            <person name="Klenk H.-P."/>
            <person name="Eisen J.A."/>
        </authorList>
    </citation>
    <scope>NUCLEOTIDE SEQUENCE [LARGE SCALE GENOMIC DNA]</scope>
    <source>
        <strain evidence="11">DSM 17093 / CIP 108686 / LMG 22925 / RQ-24</strain>
    </source>
</reference>
<dbReference type="Gene3D" id="3.40.190.10">
    <property type="entry name" value="Periplasmic binding protein-like II"/>
    <property type="match status" value="2"/>
</dbReference>
<evidence type="ECO:0000256" key="1">
    <source>
        <dbReference type="ARBA" id="ARBA00002869"/>
    </source>
</evidence>
<dbReference type="Proteomes" id="UP000000379">
    <property type="component" value="Chromosome"/>
</dbReference>
<dbReference type="InterPro" id="IPR036803">
    <property type="entry name" value="Porphobilinogen_deaminase_C_sf"/>
</dbReference>
<dbReference type="Pfam" id="PF01379">
    <property type="entry name" value="Porphobil_deam"/>
    <property type="match status" value="1"/>
</dbReference>
<dbReference type="InterPro" id="IPR022418">
    <property type="entry name" value="Porphobilinogen_deaminase_C"/>
</dbReference>
<dbReference type="STRING" id="649638.Trad_0227"/>
<dbReference type="GO" id="GO:0006782">
    <property type="term" value="P:protoporphyrinogen IX biosynthetic process"/>
    <property type="evidence" value="ECO:0007669"/>
    <property type="project" value="UniProtKB-UniRule"/>
</dbReference>
<evidence type="ECO:0000259" key="9">
    <source>
        <dbReference type="Pfam" id="PF03900"/>
    </source>
</evidence>
<dbReference type="EMBL" id="CP002049">
    <property type="protein sequence ID" value="ADI13367.1"/>
    <property type="molecule type" value="Genomic_DNA"/>
</dbReference>
<dbReference type="GO" id="GO:0004418">
    <property type="term" value="F:hydroxymethylbilane synthase activity"/>
    <property type="evidence" value="ECO:0007669"/>
    <property type="project" value="UniProtKB-UniRule"/>
</dbReference>
<feature type="domain" description="Porphobilinogen deaminase C-terminal" evidence="9">
    <location>
        <begin position="247"/>
        <end position="282"/>
    </location>
</feature>
<sequence length="320" mass="34161">MSRSFSPLADLPRARYTGVVRIATRKSALALWQATWVRERLAALGVATELVPLDTQGDRTQEAGTPFRLMPGQGFFTKAVQDAVLEGRADVAVHSHKDLPSARLAGLELAAVTEREDPRDVLLVRPGAARPESAALPLVEGAVVGTSAARRQAQLRHLRPDVRVAELRGNVPTRVRALREGRYDAVVLAAAGLARLALDLSDLTVYPLDPKRFVPAPAQGALALEIRRGDAELAALLTELHAPDAYQTVAAERGLMGMLQGGCQLALGAYAALQGGELELTAWYEGERVTVKHRSAEGAAYLAFDALGRPAPARAAAKEP</sequence>
<dbReference type="HAMAP" id="MF_00260">
    <property type="entry name" value="Porphobil_deam"/>
    <property type="match status" value="1"/>
</dbReference>
<dbReference type="Gene3D" id="3.30.160.40">
    <property type="entry name" value="Porphobilinogen deaminase, C-terminal domain"/>
    <property type="match status" value="1"/>
</dbReference>
<evidence type="ECO:0000256" key="4">
    <source>
        <dbReference type="ARBA" id="ARBA00022679"/>
    </source>
</evidence>
<dbReference type="NCBIfam" id="TIGR00212">
    <property type="entry name" value="hemC"/>
    <property type="match status" value="1"/>
</dbReference>
<dbReference type="InterPro" id="IPR022417">
    <property type="entry name" value="Porphobilin_deaminase_N"/>
</dbReference>
<evidence type="ECO:0000256" key="2">
    <source>
        <dbReference type="ARBA" id="ARBA00005638"/>
    </source>
</evidence>
<evidence type="ECO:0000313" key="11">
    <source>
        <dbReference type="Proteomes" id="UP000000379"/>
    </source>
</evidence>
<dbReference type="EC" id="2.5.1.61" evidence="7"/>
<evidence type="ECO:0000256" key="6">
    <source>
        <dbReference type="ARBA" id="ARBA00048169"/>
    </source>
</evidence>
<comment type="similarity">
    <text evidence="2 7">Belongs to the HMBS family.</text>
</comment>
<dbReference type="KEGG" id="tra:Trad_0227"/>
<dbReference type="PIRSF" id="PIRSF001438">
    <property type="entry name" value="4pyrrol_synth_OHMeBilane_synth"/>
    <property type="match status" value="1"/>
</dbReference>